<dbReference type="InterPro" id="IPR042100">
    <property type="entry name" value="Bug_dom1"/>
</dbReference>
<comment type="caution">
    <text evidence="3">The sequence shown here is derived from an EMBL/GenBank/DDBJ whole genome shotgun (WGS) entry which is preliminary data.</text>
</comment>
<proteinExistence type="inferred from homology"/>
<comment type="similarity">
    <text evidence="1">Belongs to the UPF0065 (bug) family.</text>
</comment>
<dbReference type="EMBL" id="JABBKX010000012">
    <property type="protein sequence ID" value="NMJ44147.1"/>
    <property type="molecule type" value="Genomic_DNA"/>
</dbReference>
<name>A0A848ELA0_9PROT</name>
<dbReference type="Pfam" id="PF03401">
    <property type="entry name" value="TctC"/>
    <property type="match status" value="1"/>
</dbReference>
<feature type="signal peptide" evidence="2">
    <location>
        <begin position="1"/>
        <end position="24"/>
    </location>
</feature>
<dbReference type="CDD" id="cd13578">
    <property type="entry name" value="PBP2_Bug27"/>
    <property type="match status" value="1"/>
</dbReference>
<keyword evidence="2" id="KW-0732">Signal</keyword>
<dbReference type="Gene3D" id="3.40.190.150">
    <property type="entry name" value="Bordetella uptake gene, domain 1"/>
    <property type="match status" value="1"/>
</dbReference>
<reference evidence="3 4" key="1">
    <citation type="submission" date="2020-03" db="EMBL/GenBank/DDBJ databases">
        <authorList>
            <person name="Sun Q."/>
        </authorList>
    </citation>
    <scope>NUCLEOTIDE SEQUENCE [LARGE SCALE GENOMIC DNA]</scope>
    <source>
        <strain evidence="3 4">JC162</strain>
    </source>
</reference>
<dbReference type="PANTHER" id="PTHR42928:SF5">
    <property type="entry name" value="BLR1237 PROTEIN"/>
    <property type="match status" value="1"/>
</dbReference>
<protein>
    <submittedName>
        <fullName evidence="3">Tripartite tricarboxylate transporter substrate binding protein</fullName>
    </submittedName>
</protein>
<dbReference type="Gene3D" id="3.40.190.10">
    <property type="entry name" value="Periplasmic binding protein-like II"/>
    <property type="match status" value="1"/>
</dbReference>
<organism evidence="3 4">
    <name type="scientific">Neoroseomonas marina</name>
    <dbReference type="NCBI Taxonomy" id="1232220"/>
    <lineage>
        <taxon>Bacteria</taxon>
        <taxon>Pseudomonadati</taxon>
        <taxon>Pseudomonadota</taxon>
        <taxon>Alphaproteobacteria</taxon>
        <taxon>Acetobacterales</taxon>
        <taxon>Acetobacteraceae</taxon>
        <taxon>Neoroseomonas</taxon>
    </lineage>
</organism>
<dbReference type="InterPro" id="IPR005064">
    <property type="entry name" value="BUG"/>
</dbReference>
<gene>
    <name evidence="3" type="ORF">GWK16_23065</name>
</gene>
<evidence type="ECO:0000256" key="1">
    <source>
        <dbReference type="ARBA" id="ARBA00006987"/>
    </source>
</evidence>
<dbReference type="RefSeq" id="WP_170056332.1">
    <property type="nucleotide sequence ID" value="NZ_JABBKX010000012.1"/>
</dbReference>
<accession>A0A848ELA0</accession>
<evidence type="ECO:0000313" key="4">
    <source>
        <dbReference type="Proteomes" id="UP000548582"/>
    </source>
</evidence>
<dbReference type="AlphaFoldDB" id="A0A848ELA0"/>
<evidence type="ECO:0000313" key="3">
    <source>
        <dbReference type="EMBL" id="NMJ44147.1"/>
    </source>
</evidence>
<dbReference type="SUPFAM" id="SSF53850">
    <property type="entry name" value="Periplasmic binding protein-like II"/>
    <property type="match status" value="1"/>
</dbReference>
<feature type="chain" id="PRO_5032496797" evidence="2">
    <location>
        <begin position="25"/>
        <end position="324"/>
    </location>
</feature>
<dbReference type="PIRSF" id="PIRSF017082">
    <property type="entry name" value="YflP"/>
    <property type="match status" value="1"/>
</dbReference>
<dbReference type="PANTHER" id="PTHR42928">
    <property type="entry name" value="TRICARBOXYLATE-BINDING PROTEIN"/>
    <property type="match status" value="1"/>
</dbReference>
<keyword evidence="4" id="KW-1185">Reference proteome</keyword>
<dbReference type="Proteomes" id="UP000548582">
    <property type="component" value="Unassembled WGS sequence"/>
</dbReference>
<sequence length="324" mass="34027">MTGGTILTRRAALAGLAIPAVAQAQAPAWPTRPVRILVAWTPGGGVDVPVRLLLPRMQEVLGQPVVVENRGGASGSIGAGFVAQQPADGYTVLADAAAHVSNNSLMRLPFDYAQAFAPVTQVSVLPHLLVVRPDFPARTLADLIAMAKREPGRLTYASSGIAAGPHLASALLARQAGIEVVHVPYRGSAAAMADVLAGQVSFNFSTIPQASPLVREGRLRALAVSTKERLAALPDVPTVAEQGFPGFELNEWVALWVPSGTPPAIIARLHEAATAALAEESVQRRYAEIGILPVGSTPAQLAAFAAEQRARLTELIRVENIRLE</sequence>
<evidence type="ECO:0000256" key="2">
    <source>
        <dbReference type="SAM" id="SignalP"/>
    </source>
</evidence>